<reference evidence="7 8" key="1">
    <citation type="journal article" date="2010" name="Nat. Biotechnol.">
        <title>Genome sequence of the model mushroom Schizophyllum commune.</title>
        <authorList>
            <person name="Ohm R.A."/>
            <person name="de Jong J.F."/>
            <person name="Lugones L.G."/>
            <person name="Aerts A."/>
            <person name="Kothe E."/>
            <person name="Stajich J.E."/>
            <person name="de Vries R.P."/>
            <person name="Record E."/>
            <person name="Levasseur A."/>
            <person name="Baker S.E."/>
            <person name="Bartholomew K.A."/>
            <person name="Coutinho P.M."/>
            <person name="Erdmann S."/>
            <person name="Fowler T.J."/>
            <person name="Gathman A.C."/>
            <person name="Lombard V."/>
            <person name="Henrissat B."/>
            <person name="Knabe N."/>
            <person name="Kuees U."/>
            <person name="Lilly W.W."/>
            <person name="Lindquist E."/>
            <person name="Lucas S."/>
            <person name="Magnuson J.K."/>
            <person name="Piumi F."/>
            <person name="Raudaskoski M."/>
            <person name="Salamov A."/>
            <person name="Schmutz J."/>
            <person name="Schwarze F.W.M.R."/>
            <person name="vanKuyk P.A."/>
            <person name="Horton J.S."/>
            <person name="Grigoriev I.V."/>
            <person name="Woesten H.A.B."/>
        </authorList>
    </citation>
    <scope>NUCLEOTIDE SEQUENCE [LARGE SCALE GENOMIC DNA]</scope>
    <source>
        <strain evidence="8">H4-8 / FGSC 9210</strain>
    </source>
</reference>
<accession>D8Q113</accession>
<evidence type="ECO:0000256" key="4">
    <source>
        <dbReference type="ARBA" id="ARBA00022989"/>
    </source>
</evidence>
<keyword evidence="3 6" id="KW-0812">Transmembrane</keyword>
<dbReference type="PANTHER" id="PTHR22779">
    <property type="entry name" value="SD17342P"/>
    <property type="match status" value="1"/>
</dbReference>
<dbReference type="InParanoid" id="D8Q113"/>
<comment type="subcellular location">
    <subcellularLocation>
        <location evidence="1">Membrane</location>
        <topology evidence="1">Multi-pass membrane protein</topology>
    </subcellularLocation>
</comment>
<sequence length="188" mass="21186">MAEHSSDMDISWPSLYDPGLELLHLGGRPPALPDGRYLYHASDIFTYTLYWTFIFYIPAFVLCGFYAFFNLAFPPRHNRKGHTQHYFEASENSYALAPLIATGVRAPPRAPKQNEGRSRLTFALLVLFAFLTLGLLGSVISSLVIGYVLYGLYRAGNYTMSTWIPFLCALMNVIIGFLSMWPSVIDIV</sequence>
<organism evidence="8">
    <name type="scientific">Schizophyllum commune (strain H4-8 / FGSC 9210)</name>
    <name type="common">Split gill fungus</name>
    <dbReference type="NCBI Taxonomy" id="578458"/>
    <lineage>
        <taxon>Eukaryota</taxon>
        <taxon>Fungi</taxon>
        <taxon>Dikarya</taxon>
        <taxon>Basidiomycota</taxon>
        <taxon>Agaricomycotina</taxon>
        <taxon>Agaricomycetes</taxon>
        <taxon>Agaricomycetidae</taxon>
        <taxon>Agaricales</taxon>
        <taxon>Schizophyllaceae</taxon>
        <taxon>Schizophyllum</taxon>
    </lineage>
</organism>
<gene>
    <name evidence="7" type="ORF">SCHCODRAFT_85000</name>
</gene>
<keyword evidence="8" id="KW-1185">Reference proteome</keyword>
<dbReference type="eggNOG" id="ENOG502R2KP">
    <property type="taxonomic scope" value="Eukaryota"/>
</dbReference>
<dbReference type="GeneID" id="9595782"/>
<comment type="similarity">
    <text evidence="2">Belongs to the TMEM170 family.</text>
</comment>
<evidence type="ECO:0000313" key="7">
    <source>
        <dbReference type="EMBL" id="EFI97855.1"/>
    </source>
</evidence>
<protein>
    <submittedName>
        <fullName evidence="7">Uncharacterized protein</fullName>
    </submittedName>
</protein>
<evidence type="ECO:0000256" key="1">
    <source>
        <dbReference type="ARBA" id="ARBA00004141"/>
    </source>
</evidence>
<dbReference type="EMBL" id="GL377305">
    <property type="protein sequence ID" value="EFI97855.1"/>
    <property type="molecule type" value="Genomic_DNA"/>
</dbReference>
<keyword evidence="4 6" id="KW-1133">Transmembrane helix</keyword>
<name>D8Q113_SCHCM</name>
<evidence type="ECO:0000256" key="3">
    <source>
        <dbReference type="ARBA" id="ARBA00022692"/>
    </source>
</evidence>
<dbReference type="HOGENOM" id="CLU_071343_0_0_1"/>
<evidence type="ECO:0000313" key="8">
    <source>
        <dbReference type="Proteomes" id="UP000007431"/>
    </source>
</evidence>
<evidence type="ECO:0000256" key="2">
    <source>
        <dbReference type="ARBA" id="ARBA00006325"/>
    </source>
</evidence>
<dbReference type="VEuPathDB" id="FungiDB:SCHCODRAFT_02618839"/>
<dbReference type="KEGG" id="scm:SCHCO_02618839"/>
<dbReference type="InterPro" id="IPR019334">
    <property type="entry name" value="TMEM170A/B/YPR153W-like"/>
</dbReference>
<feature type="transmembrane region" description="Helical" evidence="6">
    <location>
        <begin position="162"/>
        <end position="181"/>
    </location>
</feature>
<evidence type="ECO:0000256" key="6">
    <source>
        <dbReference type="SAM" id="Phobius"/>
    </source>
</evidence>
<feature type="transmembrane region" description="Helical" evidence="6">
    <location>
        <begin position="122"/>
        <end position="150"/>
    </location>
</feature>
<dbReference type="Proteomes" id="UP000007431">
    <property type="component" value="Unassembled WGS sequence"/>
</dbReference>
<dbReference type="PANTHER" id="PTHR22779:SF6">
    <property type="entry name" value="SD17342P"/>
    <property type="match status" value="1"/>
</dbReference>
<feature type="transmembrane region" description="Helical" evidence="6">
    <location>
        <begin position="49"/>
        <end position="73"/>
    </location>
</feature>
<dbReference type="GO" id="GO:0016020">
    <property type="term" value="C:membrane"/>
    <property type="evidence" value="ECO:0007669"/>
    <property type="project" value="UniProtKB-SubCell"/>
</dbReference>
<proteinExistence type="inferred from homology"/>
<dbReference type="OrthoDB" id="2131401at2759"/>
<keyword evidence="5 6" id="KW-0472">Membrane</keyword>
<dbReference type="AlphaFoldDB" id="D8Q113"/>
<dbReference type="OMA" id="FNMSTWI"/>
<dbReference type="RefSeq" id="XP_003032758.1">
    <property type="nucleotide sequence ID" value="XM_003032712.1"/>
</dbReference>
<evidence type="ECO:0000256" key="5">
    <source>
        <dbReference type="ARBA" id="ARBA00023136"/>
    </source>
</evidence>